<evidence type="ECO:0000313" key="3">
    <source>
        <dbReference type="EMBL" id="KAJ7367838.1"/>
    </source>
</evidence>
<keyword evidence="4" id="KW-1185">Reference proteome</keyword>
<comment type="caution">
    <text evidence="3">The sequence shown here is derived from an EMBL/GenBank/DDBJ whole genome shotgun (WGS) entry which is preliminary data.</text>
</comment>
<organism evidence="3 4">
    <name type="scientific">Mycena albidolilacea</name>
    <dbReference type="NCBI Taxonomy" id="1033008"/>
    <lineage>
        <taxon>Eukaryota</taxon>
        <taxon>Fungi</taxon>
        <taxon>Dikarya</taxon>
        <taxon>Basidiomycota</taxon>
        <taxon>Agaricomycotina</taxon>
        <taxon>Agaricomycetes</taxon>
        <taxon>Agaricomycetidae</taxon>
        <taxon>Agaricales</taxon>
        <taxon>Marasmiineae</taxon>
        <taxon>Mycenaceae</taxon>
        <taxon>Mycena</taxon>
    </lineage>
</organism>
<feature type="transmembrane region" description="Helical" evidence="1">
    <location>
        <begin position="238"/>
        <end position="257"/>
    </location>
</feature>
<reference evidence="3" key="1">
    <citation type="submission" date="2023-03" db="EMBL/GenBank/DDBJ databases">
        <title>Massive genome expansion in bonnet fungi (Mycena s.s.) driven by repeated elements and novel gene families across ecological guilds.</title>
        <authorList>
            <consortium name="Lawrence Berkeley National Laboratory"/>
            <person name="Harder C.B."/>
            <person name="Miyauchi S."/>
            <person name="Viragh M."/>
            <person name="Kuo A."/>
            <person name="Thoen E."/>
            <person name="Andreopoulos B."/>
            <person name="Lu D."/>
            <person name="Skrede I."/>
            <person name="Drula E."/>
            <person name="Henrissat B."/>
            <person name="Morin E."/>
            <person name="Kohler A."/>
            <person name="Barry K."/>
            <person name="LaButti K."/>
            <person name="Morin E."/>
            <person name="Salamov A."/>
            <person name="Lipzen A."/>
            <person name="Mereny Z."/>
            <person name="Hegedus B."/>
            <person name="Baldrian P."/>
            <person name="Stursova M."/>
            <person name="Weitz H."/>
            <person name="Taylor A."/>
            <person name="Grigoriev I.V."/>
            <person name="Nagy L.G."/>
            <person name="Martin F."/>
            <person name="Kauserud H."/>
        </authorList>
    </citation>
    <scope>NUCLEOTIDE SEQUENCE</scope>
    <source>
        <strain evidence="3">CBHHK002</strain>
    </source>
</reference>
<sequence>MGGRRSLIYTRSVMAPDCWLSTMALAVDPIHLAHSFQSTRLAAVGSATILLYDHLITIDQEIDLVWRKDWSLLKGVFIFHRYLGLACVLIELYAILNTNVSQSVSTFWFHWEMWAYTVVVLTTELVLLLWIFVIYNRNVQILAALGVLFVAEMVSVIVILAQSFPRLRITATYAPVDSGLHNFCSLFNPPDFFYWYWLPVLIYNTAILALFIGKSAKAFRVLHTPEINVVDSLYRRSLVNFLAIFAVFFLCCMFWIVGDFSLGQIPVGFALSFSITNSTRLLINIRHAYYSQEEMDLDRPSAPTIYANQAPPEEWLFELRALKLR</sequence>
<dbReference type="EMBL" id="JARIHO010000001">
    <property type="protein sequence ID" value="KAJ7367838.1"/>
    <property type="molecule type" value="Genomic_DNA"/>
</dbReference>
<dbReference type="InterPro" id="IPR045340">
    <property type="entry name" value="DUF6533"/>
</dbReference>
<keyword evidence="1" id="KW-1133">Transmembrane helix</keyword>
<feature type="transmembrane region" description="Helical" evidence="1">
    <location>
        <begin position="142"/>
        <end position="164"/>
    </location>
</feature>
<keyword evidence="1" id="KW-0812">Transmembrane</keyword>
<feature type="transmembrane region" description="Helical" evidence="1">
    <location>
        <begin position="76"/>
        <end position="96"/>
    </location>
</feature>
<evidence type="ECO:0000256" key="1">
    <source>
        <dbReference type="SAM" id="Phobius"/>
    </source>
</evidence>
<feature type="transmembrane region" description="Helical" evidence="1">
    <location>
        <begin position="194"/>
        <end position="213"/>
    </location>
</feature>
<keyword evidence="1" id="KW-0472">Membrane</keyword>
<feature type="transmembrane region" description="Helical" evidence="1">
    <location>
        <begin position="263"/>
        <end position="283"/>
    </location>
</feature>
<protein>
    <recommendedName>
        <fullName evidence="2">DUF6533 domain-containing protein</fullName>
    </recommendedName>
</protein>
<feature type="domain" description="DUF6533" evidence="2">
    <location>
        <begin position="43"/>
        <end position="86"/>
    </location>
</feature>
<feature type="transmembrane region" description="Helical" evidence="1">
    <location>
        <begin position="116"/>
        <end position="135"/>
    </location>
</feature>
<name>A0AAD7F5U6_9AGAR</name>
<dbReference type="Pfam" id="PF20151">
    <property type="entry name" value="DUF6533"/>
    <property type="match status" value="1"/>
</dbReference>
<evidence type="ECO:0000313" key="4">
    <source>
        <dbReference type="Proteomes" id="UP001218218"/>
    </source>
</evidence>
<gene>
    <name evidence="3" type="ORF">DFH08DRAFT_6715</name>
</gene>
<dbReference type="AlphaFoldDB" id="A0AAD7F5U6"/>
<dbReference type="Proteomes" id="UP001218218">
    <property type="component" value="Unassembled WGS sequence"/>
</dbReference>
<evidence type="ECO:0000259" key="2">
    <source>
        <dbReference type="Pfam" id="PF20151"/>
    </source>
</evidence>
<accession>A0AAD7F5U6</accession>
<proteinExistence type="predicted"/>